<dbReference type="PROSITE" id="PS50011">
    <property type="entry name" value="PROTEIN_KINASE_DOM"/>
    <property type="match status" value="1"/>
</dbReference>
<dbReference type="PROSITE" id="PS00108">
    <property type="entry name" value="PROTEIN_KINASE_ST"/>
    <property type="match status" value="1"/>
</dbReference>
<evidence type="ECO:0000259" key="1">
    <source>
        <dbReference type="PROSITE" id="PS50011"/>
    </source>
</evidence>
<dbReference type="InterPro" id="IPR008271">
    <property type="entry name" value="Ser/Thr_kinase_AS"/>
</dbReference>
<comment type="caution">
    <text evidence="2">The sequence shown here is derived from an EMBL/GenBank/DDBJ whole genome shotgun (WGS) entry which is preliminary data.</text>
</comment>
<dbReference type="PRINTS" id="PR00109">
    <property type="entry name" value="TYRKINASE"/>
</dbReference>
<organism evidence="2 3">
    <name type="scientific">Rhizoctonia solani</name>
    <dbReference type="NCBI Taxonomy" id="456999"/>
    <lineage>
        <taxon>Eukaryota</taxon>
        <taxon>Fungi</taxon>
        <taxon>Dikarya</taxon>
        <taxon>Basidiomycota</taxon>
        <taxon>Agaricomycotina</taxon>
        <taxon>Agaricomycetes</taxon>
        <taxon>Cantharellales</taxon>
        <taxon>Ceratobasidiaceae</taxon>
        <taxon>Rhizoctonia</taxon>
    </lineage>
</organism>
<gene>
    <name evidence="2" type="ORF">RDB_LOCUS86229</name>
</gene>
<dbReference type="SUPFAM" id="SSF56112">
    <property type="entry name" value="Protein kinase-like (PK-like)"/>
    <property type="match status" value="1"/>
</dbReference>
<accession>A0A8H3E2B8</accession>
<dbReference type="Proteomes" id="UP000663827">
    <property type="component" value="Unassembled WGS sequence"/>
</dbReference>
<dbReference type="InterPro" id="IPR000719">
    <property type="entry name" value="Prot_kinase_dom"/>
</dbReference>
<dbReference type="AlphaFoldDB" id="A0A8H3E2B8"/>
<evidence type="ECO:0000313" key="3">
    <source>
        <dbReference type="Proteomes" id="UP000663827"/>
    </source>
</evidence>
<dbReference type="Pfam" id="PF00069">
    <property type="entry name" value="Pkinase"/>
    <property type="match status" value="1"/>
</dbReference>
<dbReference type="GO" id="GO:0005524">
    <property type="term" value="F:ATP binding"/>
    <property type="evidence" value="ECO:0007669"/>
    <property type="project" value="InterPro"/>
</dbReference>
<feature type="non-terminal residue" evidence="2">
    <location>
        <position position="1"/>
    </location>
</feature>
<dbReference type="InterPro" id="IPR011009">
    <property type="entry name" value="Kinase-like_dom_sf"/>
</dbReference>
<evidence type="ECO:0000313" key="2">
    <source>
        <dbReference type="EMBL" id="CAE7148682.1"/>
    </source>
</evidence>
<protein>
    <recommendedName>
        <fullName evidence="1">Protein kinase domain-containing protein</fullName>
    </recommendedName>
</protein>
<proteinExistence type="predicted"/>
<feature type="domain" description="Protein kinase" evidence="1">
    <location>
        <begin position="58"/>
        <end position="309"/>
    </location>
</feature>
<reference evidence="2" key="1">
    <citation type="submission" date="2021-01" db="EMBL/GenBank/DDBJ databases">
        <authorList>
            <person name="Kaushik A."/>
        </authorList>
    </citation>
    <scope>NUCLEOTIDE SEQUENCE</scope>
    <source>
        <strain evidence="2">AG5</strain>
    </source>
</reference>
<dbReference type="GO" id="GO:0004674">
    <property type="term" value="F:protein serine/threonine kinase activity"/>
    <property type="evidence" value="ECO:0007669"/>
    <property type="project" value="TreeGrafter"/>
</dbReference>
<sequence>MRSSPIQPRPAETPLQLTIPGDWPRPKSISSEMLPEEVAKLLVEHGCKDITAEIDFRHCNHIPFTRGGFGIIHQGVMRNGQLVAIKCIEMFGNWGTWRPDGKHWKHAAHELYAWSKCDHPGVLKALGFALIEGFILLVSPWMRNGPLSSYSMRTKPCGRLKFCLEIAHTLQYIHHKGIVHGDLKAENVLVSDTGHTQLVDFGSATLTNYLSLCFTQTSQTHGLSLRFTAPEILDGGPHTIESDVYALGMQILTGELPYAGMSDRAVVASVFRQLNPTRPVFDGVTSGQRANDKLWGLLLRCWNHDPESR</sequence>
<dbReference type="EMBL" id="CAJNJQ010001762">
    <property type="protein sequence ID" value="CAE7148682.1"/>
    <property type="molecule type" value="Genomic_DNA"/>
</dbReference>
<name>A0A8H3E2B8_9AGAM</name>
<dbReference type="Gene3D" id="1.10.510.10">
    <property type="entry name" value="Transferase(Phosphotransferase) domain 1"/>
    <property type="match status" value="1"/>
</dbReference>
<dbReference type="InterPro" id="IPR001245">
    <property type="entry name" value="Ser-Thr/Tyr_kinase_cat_dom"/>
</dbReference>
<dbReference type="SMART" id="SM00220">
    <property type="entry name" value="S_TKc"/>
    <property type="match status" value="1"/>
</dbReference>
<dbReference type="InterPro" id="IPR051681">
    <property type="entry name" value="Ser/Thr_Kinases-Pseudokinases"/>
</dbReference>
<dbReference type="PANTHER" id="PTHR44329">
    <property type="entry name" value="SERINE/THREONINE-PROTEIN KINASE TNNI3K-RELATED"/>
    <property type="match status" value="1"/>
</dbReference>